<accession>A0A0P4VR57</accession>
<dbReference type="AlphaFoldDB" id="A0A0P4VR57"/>
<dbReference type="Pfam" id="PF10545">
    <property type="entry name" value="MADF_DNA_bdg"/>
    <property type="match status" value="1"/>
</dbReference>
<dbReference type="SMART" id="SM00595">
    <property type="entry name" value="MADF"/>
    <property type="match status" value="1"/>
</dbReference>
<feature type="domain" description="MADF" evidence="1">
    <location>
        <begin position="14"/>
        <end position="106"/>
    </location>
</feature>
<reference evidence="2" key="1">
    <citation type="journal article" date="2016" name="PLoS Negl. Trop. Dis.">
        <title>A Deep Insight into the Sialome of Rhodnius neglectus, a Vector of Chagas Disease.</title>
        <authorList>
            <person name="Santiago P.B."/>
            <person name="Assumpcao T.C."/>
            <person name="Araujo C.N."/>
            <person name="Bastos I.M."/>
            <person name="Neves D."/>
            <person name="Silva I.G."/>
            <person name="Charneau S."/>
            <person name="Queiroz R.M."/>
            <person name="Raiol T."/>
            <person name="Oliveira J.V."/>
            <person name="Sousa M.V."/>
            <person name="Calvo E."/>
            <person name="Ribeiro J.M."/>
            <person name="Santana J.M."/>
        </authorList>
    </citation>
    <scope>NUCLEOTIDE SEQUENCE</scope>
    <source>
        <tissue evidence="2">Salivary glands</tissue>
    </source>
</reference>
<dbReference type="PANTHER" id="PTHR21505">
    <property type="entry name" value="MADF DOMAIN-CONTAINING PROTEIN-RELATED"/>
    <property type="match status" value="1"/>
</dbReference>
<dbReference type="PROSITE" id="PS51029">
    <property type="entry name" value="MADF"/>
    <property type="match status" value="1"/>
</dbReference>
<sequence length="243" mass="28395">MAEKKTWPKEEVFSLIEHWQASPGLWNVRYKSYKNRIKKQRAIKRIAIKFNTTENEISRKLHNLRTQFNQEIRRINSKKSGDEADDTAQSTWQFFDAMKFLAYGGAHRGNLKKTKEIGNKVANLNKSANSSDDEDDKFPHKKKARKVIKYDEIQEYDSFTIGSVPGMQKQANEFQIFGEFVASELNNLKSKELQRKLKLAIQRQIIKYSELDGIQFSTNEVQTEFCSYPEVIFGECKMEAEFE</sequence>
<organism evidence="2">
    <name type="scientific">Rhodnius neglectus</name>
    <dbReference type="NCBI Taxonomy" id="72488"/>
    <lineage>
        <taxon>Eukaryota</taxon>
        <taxon>Metazoa</taxon>
        <taxon>Ecdysozoa</taxon>
        <taxon>Arthropoda</taxon>
        <taxon>Hexapoda</taxon>
        <taxon>Insecta</taxon>
        <taxon>Pterygota</taxon>
        <taxon>Neoptera</taxon>
        <taxon>Paraneoptera</taxon>
        <taxon>Hemiptera</taxon>
        <taxon>Heteroptera</taxon>
        <taxon>Panheteroptera</taxon>
        <taxon>Cimicomorpha</taxon>
        <taxon>Reduviidae</taxon>
        <taxon>Triatominae</taxon>
        <taxon>Rhodnius</taxon>
    </lineage>
</organism>
<dbReference type="PANTHER" id="PTHR21505:SF12">
    <property type="entry name" value="MADF DOMAIN-CONTAINING PROTEIN-RELATED"/>
    <property type="match status" value="1"/>
</dbReference>
<protein>
    <submittedName>
        <fullName evidence="2">Putative alcohol dehydrogenase transcription factor myb/sant-like protein</fullName>
    </submittedName>
</protein>
<evidence type="ECO:0000259" key="1">
    <source>
        <dbReference type="PROSITE" id="PS51029"/>
    </source>
</evidence>
<proteinExistence type="evidence at transcript level"/>
<dbReference type="EMBL" id="GDKW01002256">
    <property type="protein sequence ID" value="JAI54339.1"/>
    <property type="molecule type" value="mRNA"/>
</dbReference>
<dbReference type="InterPro" id="IPR006578">
    <property type="entry name" value="MADF-dom"/>
</dbReference>
<name>A0A0P4VR57_9HEMI</name>
<evidence type="ECO:0000313" key="2">
    <source>
        <dbReference type="EMBL" id="JAI54339.1"/>
    </source>
</evidence>